<feature type="region of interest" description="Disordered" evidence="1">
    <location>
        <begin position="295"/>
        <end position="315"/>
    </location>
</feature>
<evidence type="ECO:0000259" key="2">
    <source>
        <dbReference type="Pfam" id="PF01869"/>
    </source>
</evidence>
<dbReference type="RefSeq" id="WP_239641578.1">
    <property type="nucleotide sequence ID" value="NZ_BAND01000023.1"/>
</dbReference>
<feature type="domain" description="ATPase BadF/BadG/BcrA/BcrD type" evidence="2">
    <location>
        <begin position="6"/>
        <end position="257"/>
    </location>
</feature>
<dbReference type="EMBL" id="BAND01000023">
    <property type="protein sequence ID" value="GAJ28413.1"/>
    <property type="molecule type" value="Genomic_DNA"/>
</dbReference>
<organism evidence="3 4">
    <name type="scientific">Acidomonas methanolica NBRC 104435</name>
    <dbReference type="NCBI Taxonomy" id="1231351"/>
    <lineage>
        <taxon>Bacteria</taxon>
        <taxon>Pseudomonadati</taxon>
        <taxon>Pseudomonadota</taxon>
        <taxon>Alphaproteobacteria</taxon>
        <taxon>Acetobacterales</taxon>
        <taxon>Acetobacteraceae</taxon>
        <taxon>Acidomonas</taxon>
    </lineage>
</organism>
<keyword evidence="4" id="KW-1185">Reference proteome</keyword>
<sequence length="315" mass="32410">MTVLLVGIDGGGTGTRLRVATPGGAPVASGTGGPANIATDPDQAWRSIADALAQTRAHLPRDAVLHVAAGLAGAEVHGARARFLTRRPADFATLIVETDAHTSCLGAHGGADGAIMAIGTGSIGYALLTRAGETLRRRVGGWGFPQGDEGSGAWIGRRAVAAMLQAHDGRIAPDALTRACWSRLAIEDDPPAWAVNRRPAEFARLAPLVLAADAEGSPQAAAILRDAAAEIDAQIAALCRPEGFADLPLCLLGGLGQVFVPRLSPESRRTLHAPRGNAVDGALLLARQGLEAGTQPGLRRLFSTDRQDSQPAGSP</sequence>
<dbReference type="Proteomes" id="UP000019760">
    <property type="component" value="Unassembled WGS sequence"/>
</dbReference>
<dbReference type="PANTHER" id="PTHR43190">
    <property type="entry name" value="N-ACETYL-D-GLUCOSAMINE KINASE"/>
    <property type="match status" value="1"/>
</dbReference>
<dbReference type="Pfam" id="PF01869">
    <property type="entry name" value="BcrAD_BadFG"/>
    <property type="match status" value="1"/>
</dbReference>
<dbReference type="InterPro" id="IPR052519">
    <property type="entry name" value="Euk-type_GlcNAc_Kinase"/>
</dbReference>
<evidence type="ECO:0000313" key="4">
    <source>
        <dbReference type="Proteomes" id="UP000019760"/>
    </source>
</evidence>
<accession>A0A023D2M7</accession>
<name>A0A023D2M7_ACIMT</name>
<dbReference type="InterPro" id="IPR002731">
    <property type="entry name" value="ATPase_BadF"/>
</dbReference>
<dbReference type="InterPro" id="IPR043129">
    <property type="entry name" value="ATPase_NBD"/>
</dbReference>
<reference evidence="4" key="1">
    <citation type="journal article" date="2014" name="FEMS Microbiol. Lett.">
        <title>Draft Genomic DNA Sequence of the Facultatively Methylotrophic Bacterium Acidomonas methanolica type strain MB58.</title>
        <authorList>
            <person name="Higashiura N."/>
            <person name="Hadano H."/>
            <person name="Hirakawa H."/>
            <person name="Matsutani M."/>
            <person name="Takabe S."/>
            <person name="Matsushita K."/>
            <person name="Azuma Y."/>
        </authorList>
    </citation>
    <scope>NUCLEOTIDE SEQUENCE [LARGE SCALE GENOMIC DNA]</scope>
    <source>
        <strain evidence="4">MB58</strain>
    </source>
</reference>
<dbReference type="Gene3D" id="3.30.420.40">
    <property type="match status" value="2"/>
</dbReference>
<gene>
    <name evidence="3" type="ORF">Amme_023_006</name>
</gene>
<comment type="caution">
    <text evidence="3">The sequence shown here is derived from an EMBL/GenBank/DDBJ whole genome shotgun (WGS) entry which is preliminary data.</text>
</comment>
<dbReference type="CDD" id="cd24082">
    <property type="entry name" value="ASKHA_NBD_GspK-like"/>
    <property type="match status" value="1"/>
</dbReference>
<dbReference type="SUPFAM" id="SSF53067">
    <property type="entry name" value="Actin-like ATPase domain"/>
    <property type="match status" value="2"/>
</dbReference>
<evidence type="ECO:0000256" key="1">
    <source>
        <dbReference type="SAM" id="MobiDB-lite"/>
    </source>
</evidence>
<protein>
    <recommendedName>
        <fullName evidence="2">ATPase BadF/BadG/BcrA/BcrD type domain-containing protein</fullName>
    </recommendedName>
</protein>
<evidence type="ECO:0000313" key="3">
    <source>
        <dbReference type="EMBL" id="GAJ28413.1"/>
    </source>
</evidence>
<dbReference type="PANTHER" id="PTHR43190:SF3">
    <property type="entry name" value="N-ACETYL-D-GLUCOSAMINE KINASE"/>
    <property type="match status" value="1"/>
</dbReference>
<reference evidence="3 4" key="2">
    <citation type="journal article" date="2014" name="FEMS Microbiol. Lett.">
        <title>Draft genomic DNA sequence of the facultatively methylotrophic bacterium Acidomonas methanolica type strain MB58.</title>
        <authorList>
            <person name="Higashiura N."/>
            <person name="Hadano H."/>
            <person name="Hirakawa H."/>
            <person name="Matsutani M."/>
            <person name="Takabe S."/>
            <person name="Matsushita K."/>
            <person name="Azuma Y."/>
        </authorList>
    </citation>
    <scope>NUCLEOTIDE SEQUENCE [LARGE SCALE GENOMIC DNA]</scope>
    <source>
        <strain evidence="3 4">MB58</strain>
    </source>
</reference>
<proteinExistence type="predicted"/>
<dbReference type="AlphaFoldDB" id="A0A023D2M7"/>